<keyword evidence="3" id="KW-1185">Reference proteome</keyword>
<comment type="caution">
    <text evidence="2">The sequence shown here is derived from an EMBL/GenBank/DDBJ whole genome shotgun (WGS) entry which is preliminary data.</text>
</comment>
<dbReference type="Proteomes" id="UP001341840">
    <property type="component" value="Unassembled WGS sequence"/>
</dbReference>
<organism evidence="2 3">
    <name type="scientific">Stylosanthes scabra</name>
    <dbReference type="NCBI Taxonomy" id="79078"/>
    <lineage>
        <taxon>Eukaryota</taxon>
        <taxon>Viridiplantae</taxon>
        <taxon>Streptophyta</taxon>
        <taxon>Embryophyta</taxon>
        <taxon>Tracheophyta</taxon>
        <taxon>Spermatophyta</taxon>
        <taxon>Magnoliopsida</taxon>
        <taxon>eudicotyledons</taxon>
        <taxon>Gunneridae</taxon>
        <taxon>Pentapetalae</taxon>
        <taxon>rosids</taxon>
        <taxon>fabids</taxon>
        <taxon>Fabales</taxon>
        <taxon>Fabaceae</taxon>
        <taxon>Papilionoideae</taxon>
        <taxon>50 kb inversion clade</taxon>
        <taxon>dalbergioids sensu lato</taxon>
        <taxon>Dalbergieae</taxon>
        <taxon>Pterocarpus clade</taxon>
        <taxon>Stylosanthes</taxon>
    </lineage>
</organism>
<accession>A0ABU6QWF8</accession>
<evidence type="ECO:0000313" key="2">
    <source>
        <dbReference type="EMBL" id="MED6116118.1"/>
    </source>
</evidence>
<protein>
    <submittedName>
        <fullName evidence="2">Uncharacterized protein</fullName>
    </submittedName>
</protein>
<evidence type="ECO:0000313" key="3">
    <source>
        <dbReference type="Proteomes" id="UP001341840"/>
    </source>
</evidence>
<feature type="region of interest" description="Disordered" evidence="1">
    <location>
        <begin position="1"/>
        <end position="39"/>
    </location>
</feature>
<reference evidence="2 3" key="1">
    <citation type="journal article" date="2023" name="Plants (Basel)">
        <title>Bridging the Gap: Combining Genomics and Transcriptomics Approaches to Understand Stylosanthes scabra, an Orphan Legume from the Brazilian Caatinga.</title>
        <authorList>
            <person name="Ferreira-Neto J.R.C."/>
            <person name="da Silva M.D."/>
            <person name="Binneck E."/>
            <person name="de Melo N.F."/>
            <person name="da Silva R.H."/>
            <person name="de Melo A.L.T.M."/>
            <person name="Pandolfi V."/>
            <person name="Bustamante F.O."/>
            <person name="Brasileiro-Vidal A.C."/>
            <person name="Benko-Iseppon A.M."/>
        </authorList>
    </citation>
    <scope>NUCLEOTIDE SEQUENCE [LARGE SCALE GENOMIC DNA]</scope>
    <source>
        <tissue evidence="2">Leaves</tissue>
    </source>
</reference>
<dbReference type="EMBL" id="JASCZI010002356">
    <property type="protein sequence ID" value="MED6116118.1"/>
    <property type="molecule type" value="Genomic_DNA"/>
</dbReference>
<sequence>MRRLTTHNPTLLEMSPDMEAGPALKSGPGFESGRIPNPGDFPSSISNRVLLFCNAPILSSNMSVHESASRFGPALRLPRRSLAESATFGLHDLTPIQLRFTWLNRSMVQPNQMVNWST</sequence>
<proteinExistence type="predicted"/>
<evidence type="ECO:0000256" key="1">
    <source>
        <dbReference type="SAM" id="MobiDB-lite"/>
    </source>
</evidence>
<gene>
    <name evidence="2" type="ORF">PIB30_097074</name>
</gene>
<name>A0ABU6QWF8_9FABA</name>